<organism evidence="2">
    <name type="scientific">Hexamita inflata</name>
    <dbReference type="NCBI Taxonomy" id="28002"/>
    <lineage>
        <taxon>Eukaryota</taxon>
        <taxon>Metamonada</taxon>
        <taxon>Diplomonadida</taxon>
        <taxon>Hexamitidae</taxon>
        <taxon>Hexamitinae</taxon>
        <taxon>Hexamita</taxon>
    </lineage>
</organism>
<sequence length="170" mass="18915">MLSLIKLTFACYSNATATINSNDQNSNISIQICNECNDTKGDINVTLNASGLIFNQNITPGENQTITVNFNCSDLLENNSECENILNNSSSNTTWEMNITDDKNNTQRILVKAVRNNWVLPTVLTCVAVIIIAAVAFVIVYRNKKAKNQPQKHIVDNIIYTQSDKFVVII</sequence>
<keyword evidence="1" id="KW-0812">Transmembrane</keyword>
<proteinExistence type="predicted"/>
<evidence type="ECO:0000313" key="4">
    <source>
        <dbReference type="Proteomes" id="UP001642409"/>
    </source>
</evidence>
<dbReference type="Proteomes" id="UP001642409">
    <property type="component" value="Unassembled WGS sequence"/>
</dbReference>
<keyword evidence="1" id="KW-0472">Membrane</keyword>
<accession>A0AA86UC93</accession>
<dbReference type="EMBL" id="CAXDID020000198">
    <property type="protein sequence ID" value="CAL6053789.1"/>
    <property type="molecule type" value="Genomic_DNA"/>
</dbReference>
<protein>
    <submittedName>
        <fullName evidence="3">Hypothetical_protein</fullName>
    </submittedName>
</protein>
<evidence type="ECO:0000256" key="1">
    <source>
        <dbReference type="SAM" id="Phobius"/>
    </source>
</evidence>
<feature type="transmembrane region" description="Helical" evidence="1">
    <location>
        <begin position="118"/>
        <end position="141"/>
    </location>
</feature>
<reference evidence="2" key="1">
    <citation type="submission" date="2023-06" db="EMBL/GenBank/DDBJ databases">
        <authorList>
            <person name="Kurt Z."/>
        </authorList>
    </citation>
    <scope>NUCLEOTIDE SEQUENCE</scope>
</reference>
<reference evidence="3 4" key="2">
    <citation type="submission" date="2024-07" db="EMBL/GenBank/DDBJ databases">
        <authorList>
            <person name="Akdeniz Z."/>
        </authorList>
    </citation>
    <scope>NUCLEOTIDE SEQUENCE [LARGE SCALE GENOMIC DNA]</scope>
</reference>
<evidence type="ECO:0000313" key="2">
    <source>
        <dbReference type="EMBL" id="CAI9949959.1"/>
    </source>
</evidence>
<comment type="caution">
    <text evidence="2">The sequence shown here is derived from an EMBL/GenBank/DDBJ whole genome shotgun (WGS) entry which is preliminary data.</text>
</comment>
<evidence type="ECO:0000313" key="3">
    <source>
        <dbReference type="EMBL" id="CAL6053789.1"/>
    </source>
</evidence>
<dbReference type="EMBL" id="CATOUU010000805">
    <property type="protein sequence ID" value="CAI9949959.1"/>
    <property type="molecule type" value="Genomic_DNA"/>
</dbReference>
<name>A0AA86UC93_9EUKA</name>
<dbReference type="AlphaFoldDB" id="A0AA86UC93"/>
<keyword evidence="4" id="KW-1185">Reference proteome</keyword>
<keyword evidence="1" id="KW-1133">Transmembrane helix</keyword>
<gene>
    <name evidence="2" type="ORF">HINF_LOCUS37604</name>
    <name evidence="3" type="ORF">HINF_LOCUS45645</name>
</gene>